<evidence type="ECO:0000313" key="1">
    <source>
        <dbReference type="EMBL" id="KAJ8067598.1"/>
    </source>
</evidence>
<comment type="caution">
    <text evidence="1">The sequence shown here is derived from an EMBL/GenBank/DDBJ whole genome shotgun (WGS) entry which is preliminary data.</text>
</comment>
<accession>A0A9X0ASD9</accession>
<protein>
    <submittedName>
        <fullName evidence="1">Uncharacterized protein</fullName>
    </submittedName>
</protein>
<name>A0A9X0ASD9_9HELO</name>
<proteinExistence type="predicted"/>
<dbReference type="AlphaFoldDB" id="A0A9X0ASD9"/>
<dbReference type="Proteomes" id="UP001152300">
    <property type="component" value="Unassembled WGS sequence"/>
</dbReference>
<keyword evidence="2" id="KW-1185">Reference proteome</keyword>
<evidence type="ECO:0000313" key="2">
    <source>
        <dbReference type="Proteomes" id="UP001152300"/>
    </source>
</evidence>
<gene>
    <name evidence="1" type="ORF">OCU04_004936</name>
</gene>
<organism evidence="1 2">
    <name type="scientific">Sclerotinia nivalis</name>
    <dbReference type="NCBI Taxonomy" id="352851"/>
    <lineage>
        <taxon>Eukaryota</taxon>
        <taxon>Fungi</taxon>
        <taxon>Dikarya</taxon>
        <taxon>Ascomycota</taxon>
        <taxon>Pezizomycotina</taxon>
        <taxon>Leotiomycetes</taxon>
        <taxon>Helotiales</taxon>
        <taxon>Sclerotiniaceae</taxon>
        <taxon>Sclerotinia</taxon>
    </lineage>
</organism>
<reference evidence="1" key="1">
    <citation type="submission" date="2022-11" db="EMBL/GenBank/DDBJ databases">
        <title>Genome Resource of Sclerotinia nivalis Strain SnTB1, a Plant Pathogen Isolated from American Ginseng.</title>
        <authorList>
            <person name="Fan S."/>
        </authorList>
    </citation>
    <scope>NUCLEOTIDE SEQUENCE</scope>
    <source>
        <strain evidence="1">SnTB1</strain>
    </source>
</reference>
<dbReference type="EMBL" id="JAPEIS010000004">
    <property type="protein sequence ID" value="KAJ8067598.1"/>
    <property type="molecule type" value="Genomic_DNA"/>
</dbReference>
<sequence>MAFGFIFVGNATSIFIEGIRIEIQQVFGQWSTIIQILVELDALVMPNLAAGSNEQIVYLNYVFFIIEDRFTIQAIHIAIQTNKIEEFKAENIELFRTLAGKQAQLNVGGVVISQKPIILCQTQKDLSVFKDERSNILVR</sequence>